<dbReference type="Gene3D" id="3.40.50.1010">
    <property type="entry name" value="5'-nuclease"/>
    <property type="match status" value="1"/>
</dbReference>
<gene>
    <name evidence="2" type="ORF">IG193_03955</name>
</gene>
<sequence length="135" mass="15058">MCRALLLDTSVLLFIGERRLDLLDVAFSAETPVCRVIIARAVLEELERLALRKSSRRGRNAYAVLSMINSLMSKHGDIVSIVELETKEGDTDSALISLAKKEGFILATADRRLKKRAEESGVEVLFLRESKGRLI</sequence>
<dbReference type="CDD" id="cd09879">
    <property type="entry name" value="PIN_VapC_AF0591-like"/>
    <property type="match status" value="1"/>
</dbReference>
<dbReference type="InParanoid" id="A0A7L9FIF6"/>
<dbReference type="AlphaFoldDB" id="A0A7L9FIF6"/>
<dbReference type="InterPro" id="IPR041120">
    <property type="entry name" value="PIN_9"/>
</dbReference>
<dbReference type="KEGG" id="thel:IG193_03955"/>
<evidence type="ECO:0000313" key="2">
    <source>
        <dbReference type="EMBL" id="QOJ79618.1"/>
    </source>
</evidence>
<feature type="domain" description="PIN" evidence="1">
    <location>
        <begin position="3"/>
        <end position="115"/>
    </location>
</feature>
<dbReference type="Proteomes" id="UP000594121">
    <property type="component" value="Chromosome"/>
</dbReference>
<evidence type="ECO:0000313" key="3">
    <source>
        <dbReference type="Proteomes" id="UP000594121"/>
    </source>
</evidence>
<dbReference type="InterPro" id="IPR002716">
    <property type="entry name" value="PIN_dom"/>
</dbReference>
<dbReference type="EMBL" id="CP062310">
    <property type="protein sequence ID" value="QOJ79618.1"/>
    <property type="molecule type" value="Genomic_DNA"/>
</dbReference>
<keyword evidence="3" id="KW-1185">Reference proteome</keyword>
<dbReference type="Pfam" id="PF18477">
    <property type="entry name" value="PIN_9"/>
    <property type="match status" value="1"/>
</dbReference>
<proteinExistence type="predicted"/>
<dbReference type="SUPFAM" id="SSF88723">
    <property type="entry name" value="PIN domain-like"/>
    <property type="match status" value="1"/>
</dbReference>
<name>A0A7L9FIF6_9CREN</name>
<dbReference type="RefSeq" id="WP_192819590.1">
    <property type="nucleotide sequence ID" value="NZ_CP062310.1"/>
</dbReference>
<evidence type="ECO:0000259" key="1">
    <source>
        <dbReference type="SMART" id="SM00670"/>
    </source>
</evidence>
<accession>A0A7L9FIF6</accession>
<protein>
    <recommendedName>
        <fullName evidence="1">PIN domain-containing protein</fullName>
    </recommendedName>
</protein>
<dbReference type="SMART" id="SM00670">
    <property type="entry name" value="PINc"/>
    <property type="match status" value="1"/>
</dbReference>
<organism evidence="2 3">
    <name type="scientific">Infirmifilum lucidum</name>
    <dbReference type="NCBI Taxonomy" id="2776706"/>
    <lineage>
        <taxon>Archaea</taxon>
        <taxon>Thermoproteota</taxon>
        <taxon>Thermoprotei</taxon>
        <taxon>Thermofilales</taxon>
        <taxon>Thermofilaceae</taxon>
        <taxon>Infirmifilum</taxon>
    </lineage>
</organism>
<dbReference type="InterPro" id="IPR029060">
    <property type="entry name" value="PIN-like_dom_sf"/>
</dbReference>
<dbReference type="GeneID" id="59149021"/>
<reference evidence="2 3" key="1">
    <citation type="submission" date="2020-10" db="EMBL/GenBank/DDBJ databases">
        <title>Thermofilum lucidum 3507LT sp. nov. a novel member of Thermofilaceae family isolated from Chile hot spring, and proposal of description order Thermofilales.</title>
        <authorList>
            <person name="Zayulina K.S."/>
            <person name="Elcheninov A.G."/>
            <person name="Toshchakov S.V."/>
            <person name="Kublanov I.V."/>
        </authorList>
    </citation>
    <scope>NUCLEOTIDE SEQUENCE [LARGE SCALE GENOMIC DNA]</scope>
    <source>
        <strain evidence="2 3">3507LT</strain>
    </source>
</reference>